<keyword evidence="1" id="KW-0175">Coiled coil</keyword>
<dbReference type="SMART" id="SM00487">
    <property type="entry name" value="DEXDc"/>
    <property type="match status" value="1"/>
</dbReference>
<dbReference type="InterPro" id="IPR006935">
    <property type="entry name" value="Helicase/UvrB_N"/>
</dbReference>
<dbReference type="SUPFAM" id="SSF56024">
    <property type="entry name" value="Phospholipase D/nuclease"/>
    <property type="match status" value="1"/>
</dbReference>
<organism evidence="4 5">
    <name type="scientific">Novilysobacter avium</name>
    <dbReference type="NCBI Taxonomy" id="2781023"/>
    <lineage>
        <taxon>Bacteria</taxon>
        <taxon>Pseudomonadati</taxon>
        <taxon>Pseudomonadota</taxon>
        <taxon>Gammaproteobacteria</taxon>
        <taxon>Lysobacterales</taxon>
        <taxon>Lysobacteraceae</taxon>
        <taxon>Novilysobacter</taxon>
    </lineage>
</organism>
<dbReference type="Pfam" id="PF04851">
    <property type="entry name" value="ResIII"/>
    <property type="match status" value="1"/>
</dbReference>
<dbReference type="SUPFAM" id="SSF52540">
    <property type="entry name" value="P-loop containing nucleoside triphosphate hydrolases"/>
    <property type="match status" value="1"/>
</dbReference>
<evidence type="ECO:0000313" key="5">
    <source>
        <dbReference type="Proteomes" id="UP000593932"/>
    </source>
</evidence>
<evidence type="ECO:0000313" key="4">
    <source>
        <dbReference type="EMBL" id="QOW23000.1"/>
    </source>
</evidence>
<proteinExistence type="predicted"/>
<dbReference type="PANTHER" id="PTHR47962">
    <property type="entry name" value="ATP-DEPENDENT HELICASE LHR-RELATED-RELATED"/>
    <property type="match status" value="1"/>
</dbReference>
<dbReference type="PANTHER" id="PTHR47962:SF7">
    <property type="entry name" value="MITOCHONDRIAL ATP-DEPENDENT HELICASE IRC3-RELATED"/>
    <property type="match status" value="1"/>
</dbReference>
<dbReference type="Pfam" id="PF00271">
    <property type="entry name" value="Helicase_C"/>
    <property type="match status" value="1"/>
</dbReference>
<dbReference type="InterPro" id="IPR027417">
    <property type="entry name" value="P-loop_NTPase"/>
</dbReference>
<name>A0A7S6ZVG1_9GAMM</name>
<accession>A0A7S6ZVG1</accession>
<dbReference type="Gene3D" id="3.40.50.300">
    <property type="entry name" value="P-loop containing nucleotide triphosphate hydrolases"/>
    <property type="match status" value="2"/>
</dbReference>
<dbReference type="EMBL" id="CP063657">
    <property type="protein sequence ID" value="QOW23000.1"/>
    <property type="molecule type" value="Genomic_DNA"/>
</dbReference>
<dbReference type="InterPro" id="IPR025202">
    <property type="entry name" value="PLD-like_dom"/>
</dbReference>
<sequence>MTELQRGLYERLVTNALEAQLEALDAKRQAVRAQLHDEEAADRIALHLGTLVRRVVAGLTGKQRTEVGLELARQIVGLLNNVGKGADMTDAPSPAGDMLQAIAALRLDGTPEPLPLPATPLLDTTLLTNAPGEPRIGFQLQSEIPSADRIDILMAFVRRSGIQPLLDLLRRHKDATRPLRLLTTTYTNSTELSALQALRDLGADIRVSYDTTSTRLHAKAWLFHRASGYSTAYIGSSNLTFSAQITGLEWNVRVSGARNPDVIDKFSAVFESYWNNEDFRPFDEDEYRELTQAATSGPRIYLSPVEIRPEPFQSRLLEQIELARLQGRHRNLLVSATGTGKTVMAALDYKRLKDRLPRARLLFIAHRREILEQSLATFRHALRDAAFGELWVGGNRPTHFEHVFASVQSLSAVGLSNIQPDHFDVVIIDEFHHAAAPTYTALLDHLCPIELLGLTATPERGDEEPILHWFDDRIAAELRLWDAIDQHRLCPFAYYGISDGLDYRGVSWRRGHGYDPQELSSLITGDHVLARLIIANTIKTAPNPDSMRALGFCVSVAHAQFMAEQFNAAGVAAVAVWADTPEDQRRNALQALAAGELRIVFSVDLFNEGVDVPSVDTLLLLRPTDSPTVFLQQLGRGLRRTTDKSVCTVLDFVGRHRKEFKFHRRLGALLGGTRKLLEKQVASGFPFLPSGCHMQLDAVAKDGVLENIRQSLPSTWPAKARELTRVAENTSDLTLQRFLEKSGLELEEVYSDSHCWSDLLEAGGLPTLPEGPYERVLRRALGRLLHLDDHVRIAHYRGWAQAADPPALDEMDLYTRRLFHMLATVLTETAPVEVDETLIGAASLIWEHPQVLAELDQLMEVISQRIDHVQATLESHPASPLLVHARYTRREILAAFGDGVTLKVPVWREGVRALPEAKVDLLAFTLDKTSGHFSPTTRYRDYAISPDLIHWESQSGTHPESDTGQRYQRHGAMGSTVLQFARLTTDDRAFWLIGPATYVSHEGERPMAITWRLSHPLPGDLYARFAAAVA</sequence>
<evidence type="ECO:0000259" key="3">
    <source>
        <dbReference type="PROSITE" id="PS51194"/>
    </source>
</evidence>
<dbReference type="Pfam" id="PF13091">
    <property type="entry name" value="PLDc_2"/>
    <property type="match status" value="1"/>
</dbReference>
<dbReference type="Gene3D" id="3.30.870.10">
    <property type="entry name" value="Endonuclease Chain A"/>
    <property type="match status" value="1"/>
</dbReference>
<dbReference type="Pfam" id="PF11907">
    <property type="entry name" value="DUF3427"/>
    <property type="match status" value="1"/>
</dbReference>
<gene>
    <name evidence="4" type="ORF">INQ42_05435</name>
</gene>
<dbReference type="Proteomes" id="UP000593932">
    <property type="component" value="Chromosome"/>
</dbReference>
<keyword evidence="5" id="KW-1185">Reference proteome</keyword>
<evidence type="ECO:0000256" key="1">
    <source>
        <dbReference type="SAM" id="Coils"/>
    </source>
</evidence>
<dbReference type="InterPro" id="IPR001650">
    <property type="entry name" value="Helicase_C-like"/>
</dbReference>
<dbReference type="CDD" id="cd18799">
    <property type="entry name" value="SF2_C_EcoAI-like"/>
    <property type="match status" value="1"/>
</dbReference>
<reference evidence="4 5" key="1">
    <citation type="submission" date="2020-10" db="EMBL/GenBank/DDBJ databases">
        <title>complete genome sequencing of Lysobacter sp. H23M41.</title>
        <authorList>
            <person name="Bae J.-W."/>
            <person name="Lee S.-Y."/>
        </authorList>
    </citation>
    <scope>NUCLEOTIDE SEQUENCE [LARGE SCALE GENOMIC DNA]</scope>
    <source>
        <strain evidence="4 5">H23M41</strain>
    </source>
</reference>
<dbReference type="RefSeq" id="WP_194035478.1">
    <property type="nucleotide sequence ID" value="NZ_CP063657.1"/>
</dbReference>
<dbReference type="PROSITE" id="PS51194">
    <property type="entry name" value="HELICASE_CTER"/>
    <property type="match status" value="1"/>
</dbReference>
<protein>
    <submittedName>
        <fullName evidence="4">DUF3427 domain-containing protein</fullName>
    </submittedName>
</protein>
<dbReference type="PROSITE" id="PS51192">
    <property type="entry name" value="HELICASE_ATP_BIND_1"/>
    <property type="match status" value="1"/>
</dbReference>
<feature type="coiled-coil region" evidence="1">
    <location>
        <begin position="14"/>
        <end position="41"/>
    </location>
</feature>
<feature type="domain" description="Helicase C-terminal" evidence="3">
    <location>
        <begin position="533"/>
        <end position="682"/>
    </location>
</feature>
<dbReference type="InterPro" id="IPR021835">
    <property type="entry name" value="DUF3427"/>
</dbReference>
<dbReference type="InterPro" id="IPR052511">
    <property type="entry name" value="ATP-dep_Helicase"/>
</dbReference>
<feature type="domain" description="Helicase ATP-binding" evidence="2">
    <location>
        <begin position="322"/>
        <end position="476"/>
    </location>
</feature>
<evidence type="ECO:0000259" key="2">
    <source>
        <dbReference type="PROSITE" id="PS51192"/>
    </source>
</evidence>
<dbReference type="SMART" id="SM00490">
    <property type="entry name" value="HELICc"/>
    <property type="match status" value="1"/>
</dbReference>
<dbReference type="InterPro" id="IPR014001">
    <property type="entry name" value="Helicase_ATP-bd"/>
</dbReference>
<dbReference type="CDD" id="cd18032">
    <property type="entry name" value="DEXHc_RE_I_III_res"/>
    <property type="match status" value="1"/>
</dbReference>